<dbReference type="Proteomes" id="UP000189443">
    <property type="component" value="Chromosome"/>
</dbReference>
<dbReference type="KEGG" id="spac:B1H29_01030"/>
<dbReference type="EMBL" id="CP019724">
    <property type="protein sequence ID" value="AQS65715.1"/>
    <property type="molecule type" value="Genomic_DNA"/>
</dbReference>
<evidence type="ECO:0000313" key="3">
    <source>
        <dbReference type="Proteomes" id="UP000189443"/>
    </source>
</evidence>
<evidence type="ECO:0000313" key="2">
    <source>
        <dbReference type="EMBL" id="AQS65715.1"/>
    </source>
</evidence>
<organism evidence="2 3">
    <name type="scientific">Streptomyces pactum</name>
    <dbReference type="NCBI Taxonomy" id="68249"/>
    <lineage>
        <taxon>Bacteria</taxon>
        <taxon>Bacillati</taxon>
        <taxon>Actinomycetota</taxon>
        <taxon>Actinomycetes</taxon>
        <taxon>Kitasatosporales</taxon>
        <taxon>Streptomycetaceae</taxon>
        <taxon>Streptomyces</taxon>
    </lineage>
</organism>
<evidence type="ECO:0000256" key="1">
    <source>
        <dbReference type="SAM" id="MobiDB-lite"/>
    </source>
</evidence>
<keyword evidence="3" id="KW-1185">Reference proteome</keyword>
<dbReference type="AlphaFoldDB" id="A0A1S6J1T0"/>
<proteinExistence type="predicted"/>
<feature type="compositionally biased region" description="Pro residues" evidence="1">
    <location>
        <begin position="18"/>
        <end position="28"/>
    </location>
</feature>
<feature type="region of interest" description="Disordered" evidence="1">
    <location>
        <begin position="1"/>
        <end position="61"/>
    </location>
</feature>
<name>A0A1S6J1T0_9ACTN</name>
<feature type="compositionally biased region" description="Basic and acidic residues" evidence="1">
    <location>
        <begin position="1"/>
        <end position="10"/>
    </location>
</feature>
<gene>
    <name evidence="2" type="ORF">B1H29_01030</name>
</gene>
<accession>A0A1S6J1T0</accession>
<reference evidence="2 3" key="1">
    <citation type="submission" date="2017-02" db="EMBL/GenBank/DDBJ databases">
        <title>Streptomyces pactum ACT12 Genome sequencing and assembly.</title>
        <authorList>
            <person name="Xue Q."/>
            <person name="Yan X."/>
            <person name="Jia L."/>
            <person name="Yan H."/>
        </authorList>
    </citation>
    <scope>NUCLEOTIDE SEQUENCE [LARGE SCALE GENOMIC DNA]</scope>
    <source>
        <strain evidence="2 3">ACT12</strain>
    </source>
</reference>
<protein>
    <submittedName>
        <fullName evidence="2">Uncharacterized protein</fullName>
    </submittedName>
</protein>
<sequence>MTTRRREDRPISAQPDHVPAPPHAPAPGAPAELLARRADRGGRRPSNGTARCSSSDRTRLR</sequence>